<evidence type="ECO:0000313" key="2">
    <source>
        <dbReference type="EMBL" id="KAB8031051.1"/>
    </source>
</evidence>
<gene>
    <name evidence="2" type="ORF">GCL57_08780</name>
</gene>
<dbReference type="AlphaFoldDB" id="A0A833JD24"/>
<reference evidence="2 3" key="1">
    <citation type="submission" date="2019-10" db="EMBL/GenBank/DDBJ databases">
        <title>New genus of Silvanigrellaceae.</title>
        <authorList>
            <person name="Pitt A."/>
            <person name="Hahn M.W."/>
        </authorList>
    </citation>
    <scope>NUCLEOTIDE SEQUENCE [LARGE SCALE GENOMIC DNA]</scope>
    <source>
        <strain evidence="2 3">33A1-SZDP</strain>
    </source>
</reference>
<dbReference type="Proteomes" id="UP000442694">
    <property type="component" value="Unassembled WGS sequence"/>
</dbReference>
<keyword evidence="3" id="KW-1185">Reference proteome</keyword>
<keyword evidence="1" id="KW-0732">Signal</keyword>
<dbReference type="EMBL" id="WFLN01000006">
    <property type="protein sequence ID" value="KAB8031051.1"/>
    <property type="molecule type" value="Genomic_DNA"/>
</dbReference>
<sequence length="219" mass="24203">MKKSVLTLGLCLSAALYTTLAIAEKSKESEVLKNYVAEDQYNENNQNISVLSGVRASLKKQSENNFKEENKKLSNYSSLDSDFTSSDPSGDKILLKKDALNIFQVDSMTSSSERKKGVSSAADEQVPKKLGYRVVVNNNTGKVGVLSEKIIVKASNEFKLDKNKFTYKGYPAVGYYIVDIPVGAKITDVVREIKVENKADSVIESIKVEVIENFSKKPL</sequence>
<comment type="caution">
    <text evidence="2">The sequence shown here is derived from an EMBL/GenBank/DDBJ whole genome shotgun (WGS) entry which is preliminary data.</text>
</comment>
<evidence type="ECO:0000256" key="1">
    <source>
        <dbReference type="SAM" id="SignalP"/>
    </source>
</evidence>
<dbReference type="RefSeq" id="WP_152212976.1">
    <property type="nucleotide sequence ID" value="NZ_WFLN01000006.1"/>
</dbReference>
<feature type="chain" id="PRO_5032338887" evidence="1">
    <location>
        <begin position="24"/>
        <end position="219"/>
    </location>
</feature>
<feature type="signal peptide" evidence="1">
    <location>
        <begin position="1"/>
        <end position="23"/>
    </location>
</feature>
<proteinExistence type="predicted"/>
<organism evidence="2 3">
    <name type="scientific">Fluviispira multicolorata</name>
    <dbReference type="NCBI Taxonomy" id="2654512"/>
    <lineage>
        <taxon>Bacteria</taxon>
        <taxon>Pseudomonadati</taxon>
        <taxon>Bdellovibrionota</taxon>
        <taxon>Oligoflexia</taxon>
        <taxon>Silvanigrellales</taxon>
        <taxon>Silvanigrellaceae</taxon>
        <taxon>Fluviispira</taxon>
    </lineage>
</organism>
<name>A0A833JD24_9BACT</name>
<protein>
    <submittedName>
        <fullName evidence="2">Uncharacterized protein</fullName>
    </submittedName>
</protein>
<evidence type="ECO:0000313" key="3">
    <source>
        <dbReference type="Proteomes" id="UP000442694"/>
    </source>
</evidence>
<accession>A0A833JD24</accession>